<evidence type="ECO:0000313" key="2">
    <source>
        <dbReference type="EMBL" id="WIX75692.1"/>
    </source>
</evidence>
<feature type="transmembrane region" description="Helical" evidence="1">
    <location>
        <begin position="102"/>
        <end position="124"/>
    </location>
</feature>
<name>A0A9Y2I9Q4_9PSEU</name>
<protein>
    <submittedName>
        <fullName evidence="2">Uncharacterized protein</fullName>
    </submittedName>
</protein>
<dbReference type="Proteomes" id="UP001236014">
    <property type="component" value="Chromosome"/>
</dbReference>
<evidence type="ECO:0000313" key="3">
    <source>
        <dbReference type="Proteomes" id="UP001236014"/>
    </source>
</evidence>
<feature type="transmembrane region" description="Helical" evidence="1">
    <location>
        <begin position="272"/>
        <end position="293"/>
    </location>
</feature>
<feature type="transmembrane region" description="Helical" evidence="1">
    <location>
        <begin position="58"/>
        <end position="82"/>
    </location>
</feature>
<feature type="transmembrane region" description="Helical" evidence="1">
    <location>
        <begin position="27"/>
        <end position="46"/>
    </location>
</feature>
<reference evidence="2 3" key="1">
    <citation type="submission" date="2023-06" db="EMBL/GenBank/DDBJ databases">
        <authorList>
            <person name="Oyuntsetseg B."/>
            <person name="Kim S.B."/>
        </authorList>
    </citation>
    <scope>NUCLEOTIDE SEQUENCE [LARGE SCALE GENOMIC DNA]</scope>
    <source>
        <strain evidence="2 3">2-15</strain>
    </source>
</reference>
<keyword evidence="1" id="KW-0812">Transmembrane</keyword>
<keyword evidence="1" id="KW-0472">Membrane</keyword>
<dbReference type="RefSeq" id="WP_285966457.1">
    <property type="nucleotide sequence ID" value="NZ_CP127294.1"/>
</dbReference>
<dbReference type="EMBL" id="CP127294">
    <property type="protein sequence ID" value="WIX75692.1"/>
    <property type="molecule type" value="Genomic_DNA"/>
</dbReference>
<feature type="transmembrane region" description="Helical" evidence="1">
    <location>
        <begin position="136"/>
        <end position="158"/>
    </location>
</feature>
<keyword evidence="3" id="KW-1185">Reference proteome</keyword>
<sequence length="334" mass="35145">MAGLLLVVPVAVLLAVGAGGAEPSLLVLSPLVTFSLPVVAMIAFWWEDWPGTRLGPNWAGWADTVLVVLAAIALTVLGQAVVGHVSFAAIFDPSPEILELSTFPATMPIAGAAFVATLQLTLVTEGWPLRRYLKPIPAGACAVVLAWLIAIVLFVLLLGGKPFQGEGRGLLTGGQLGAVLTLVGVWQVWLFVVWRGFPFCRIRRQWVRLVSGNAVTIGGGILTYLALAEGAGVSTPTLSAVAGSFIAGGLIIGMLFEDALPARWSQPQERAVSLLFSLAVAAALHLILLALADSLHWDRGSAIDWVGHVTLNAIGLAVILHVAIGRRWPFARTG</sequence>
<feature type="transmembrane region" description="Helical" evidence="1">
    <location>
        <begin position="305"/>
        <end position="324"/>
    </location>
</feature>
<dbReference type="AlphaFoldDB" id="A0A9Y2I9Q4"/>
<gene>
    <name evidence="2" type="ORF">QRX50_29880</name>
</gene>
<keyword evidence="1" id="KW-1133">Transmembrane helix</keyword>
<proteinExistence type="predicted"/>
<feature type="transmembrane region" description="Helical" evidence="1">
    <location>
        <begin position="239"/>
        <end position="260"/>
    </location>
</feature>
<dbReference type="KEGG" id="acab:QRX50_29880"/>
<evidence type="ECO:0000256" key="1">
    <source>
        <dbReference type="SAM" id="Phobius"/>
    </source>
</evidence>
<feature type="transmembrane region" description="Helical" evidence="1">
    <location>
        <begin position="170"/>
        <end position="194"/>
    </location>
</feature>
<accession>A0A9Y2I9Q4</accession>
<organism evidence="2 3">
    <name type="scientific">Amycolatopsis carbonis</name>
    <dbReference type="NCBI Taxonomy" id="715471"/>
    <lineage>
        <taxon>Bacteria</taxon>
        <taxon>Bacillati</taxon>
        <taxon>Actinomycetota</taxon>
        <taxon>Actinomycetes</taxon>
        <taxon>Pseudonocardiales</taxon>
        <taxon>Pseudonocardiaceae</taxon>
        <taxon>Amycolatopsis</taxon>
    </lineage>
</organism>
<feature type="transmembrane region" description="Helical" evidence="1">
    <location>
        <begin position="206"/>
        <end position="227"/>
    </location>
</feature>